<protein>
    <recommendedName>
        <fullName evidence="3">DUF3791 domain-containing protein</fullName>
    </recommendedName>
</protein>
<keyword evidence="2" id="KW-1185">Reference proteome</keyword>
<evidence type="ECO:0008006" key="3">
    <source>
        <dbReference type="Google" id="ProtNLM"/>
    </source>
</evidence>
<evidence type="ECO:0000313" key="1">
    <source>
        <dbReference type="EMBL" id="GAA6501552.1"/>
    </source>
</evidence>
<dbReference type="Proteomes" id="UP001600941">
    <property type="component" value="Unassembled WGS sequence"/>
</dbReference>
<dbReference type="Pfam" id="PF12668">
    <property type="entry name" value="DUF3791"/>
    <property type="match status" value="1"/>
</dbReference>
<sequence>MYVAVFYSIILVIELNSSIFVKSEAGLLAMNDKELEFSVFCIESVAERLGCKGERVYELLTEKSSILKEYIIPNYEVLHTLGKEYIVDDIIAYMQQEGVVG</sequence>
<evidence type="ECO:0000313" key="2">
    <source>
        <dbReference type="Proteomes" id="UP001600941"/>
    </source>
</evidence>
<dbReference type="EMBL" id="BAABZQ010000001">
    <property type="protein sequence ID" value="GAA6501552.1"/>
    <property type="molecule type" value="Genomic_DNA"/>
</dbReference>
<name>A0ABQ0BYE3_9FIRM</name>
<reference evidence="1 2" key="1">
    <citation type="submission" date="2024-04" db="EMBL/GenBank/DDBJ databases">
        <title>Defined microbial consortia suppress multidrug-resistant proinflammatory Enterobacteriaceae via ecological control.</title>
        <authorList>
            <person name="Furuichi M."/>
            <person name="Kawaguchi T."/>
            <person name="Pust M."/>
            <person name="Yasuma K."/>
            <person name="Plichta D."/>
            <person name="Hasegawa N."/>
            <person name="Ohya T."/>
            <person name="Bhattarai S."/>
            <person name="Sasajima S."/>
            <person name="Aoto Y."/>
            <person name="Tuganbaev T."/>
            <person name="Yaginuma M."/>
            <person name="Ueda M."/>
            <person name="Okahashi N."/>
            <person name="Amafuji K."/>
            <person name="Kiridooshi Y."/>
            <person name="Sugita K."/>
            <person name="Strazar M."/>
            <person name="Skelly A."/>
            <person name="Suda W."/>
            <person name="Hattori M."/>
            <person name="Nakamoto N."/>
            <person name="Caballero S."/>
            <person name="Norman J."/>
            <person name="Olle B."/>
            <person name="Tanoue T."/>
            <person name="Arita M."/>
            <person name="Bucci V."/>
            <person name="Atarashi K."/>
            <person name="Xavier R."/>
            <person name="Honda K."/>
        </authorList>
    </citation>
    <scope>NUCLEOTIDE SEQUENCE [LARGE SCALE GENOMIC DNA]</scope>
    <source>
        <strain evidence="2">k34-0107-D12</strain>
    </source>
</reference>
<accession>A0ABQ0BYE3</accession>
<organism evidence="1 2">
    <name type="scientific">Blautia parvula</name>
    <dbReference type="NCBI Taxonomy" id="2877527"/>
    <lineage>
        <taxon>Bacteria</taxon>
        <taxon>Bacillati</taxon>
        <taxon>Bacillota</taxon>
        <taxon>Clostridia</taxon>
        <taxon>Lachnospirales</taxon>
        <taxon>Lachnospiraceae</taxon>
        <taxon>Blautia</taxon>
    </lineage>
</organism>
<comment type="caution">
    <text evidence="1">The sequence shown here is derived from an EMBL/GenBank/DDBJ whole genome shotgun (WGS) entry which is preliminary data.</text>
</comment>
<dbReference type="InterPro" id="IPR024269">
    <property type="entry name" value="DUF3791"/>
</dbReference>
<gene>
    <name evidence="1" type="ORF">K340107D12_43680</name>
</gene>
<proteinExistence type="predicted"/>